<reference evidence="1" key="1">
    <citation type="submission" date="2014-12" db="EMBL/GenBank/DDBJ databases">
        <title>Insight into the proteome of Arion vulgaris.</title>
        <authorList>
            <person name="Aradska J."/>
            <person name="Bulat T."/>
            <person name="Smidak R."/>
            <person name="Sarate P."/>
            <person name="Gangsoo J."/>
            <person name="Sialana F."/>
            <person name="Bilban M."/>
            <person name="Lubec G."/>
        </authorList>
    </citation>
    <scope>NUCLEOTIDE SEQUENCE</scope>
    <source>
        <tissue evidence="1">Skin</tissue>
    </source>
</reference>
<name>A0A0B6Z3U7_9EUPU</name>
<protein>
    <submittedName>
        <fullName evidence="1">Uncharacterized protein</fullName>
    </submittedName>
</protein>
<accession>A0A0B6Z3U7</accession>
<evidence type="ECO:0000313" key="1">
    <source>
        <dbReference type="EMBL" id="CEK63233.1"/>
    </source>
</evidence>
<organism evidence="1">
    <name type="scientific">Arion vulgaris</name>
    <dbReference type="NCBI Taxonomy" id="1028688"/>
    <lineage>
        <taxon>Eukaryota</taxon>
        <taxon>Metazoa</taxon>
        <taxon>Spiralia</taxon>
        <taxon>Lophotrochozoa</taxon>
        <taxon>Mollusca</taxon>
        <taxon>Gastropoda</taxon>
        <taxon>Heterobranchia</taxon>
        <taxon>Euthyneura</taxon>
        <taxon>Panpulmonata</taxon>
        <taxon>Eupulmonata</taxon>
        <taxon>Stylommatophora</taxon>
        <taxon>Helicina</taxon>
        <taxon>Arionoidea</taxon>
        <taxon>Arionidae</taxon>
        <taxon>Arion</taxon>
    </lineage>
</organism>
<proteinExistence type="predicted"/>
<dbReference type="AlphaFoldDB" id="A0A0B6Z3U7"/>
<dbReference type="EMBL" id="HACG01016368">
    <property type="protein sequence ID" value="CEK63233.1"/>
    <property type="molecule type" value="Transcribed_RNA"/>
</dbReference>
<sequence>QIWAPVTTRVPSTQKVDHITNEAGKDTIYVMHTTAVLEISSDPDVVRQNRIRE</sequence>
<feature type="non-terminal residue" evidence="1">
    <location>
        <position position="1"/>
    </location>
</feature>
<gene>
    <name evidence="1" type="primary">ORF47630</name>
</gene>